<sequence>MTGDEILLTDEPRPGIVRLTLNRPERLNALTPVLLDRLAEELDRLEHESSARVVVLTGSGRGFCAGFDLDEMAATWTQGLPDLLASQEGWVAAVERMVGLTMPVIAAVDGPAVGAGMSLAMAADLRVATPRARFGAAFVRVGLSGADLGLS</sequence>
<comment type="caution">
    <text evidence="2">The sequence shown here is derived from an EMBL/GenBank/DDBJ whole genome shotgun (WGS) entry which is preliminary data.</text>
</comment>
<gene>
    <name evidence="2" type="ORF">E1181_29615</name>
</gene>
<keyword evidence="2" id="KW-0413">Isomerase</keyword>
<dbReference type="CDD" id="cd06558">
    <property type="entry name" value="crotonase-like"/>
    <property type="match status" value="1"/>
</dbReference>
<dbReference type="OrthoDB" id="9777711at2"/>
<dbReference type="AlphaFoldDB" id="A0A4R4VBW3"/>
<dbReference type="InterPro" id="IPR029045">
    <property type="entry name" value="ClpP/crotonase-like_dom_sf"/>
</dbReference>
<dbReference type="InterPro" id="IPR018376">
    <property type="entry name" value="Enoyl-CoA_hyd/isom_CS"/>
</dbReference>
<dbReference type="PANTHER" id="PTHR43459">
    <property type="entry name" value="ENOYL-COA HYDRATASE"/>
    <property type="match status" value="1"/>
</dbReference>
<evidence type="ECO:0000313" key="3">
    <source>
        <dbReference type="Proteomes" id="UP000295674"/>
    </source>
</evidence>
<keyword evidence="3" id="KW-1185">Reference proteome</keyword>
<dbReference type="Pfam" id="PF00378">
    <property type="entry name" value="ECH_1"/>
    <property type="match status" value="1"/>
</dbReference>
<protein>
    <submittedName>
        <fullName evidence="2">Enoyl-CoA hydratase/isomerase family protein</fullName>
    </submittedName>
</protein>
<dbReference type="PROSITE" id="PS00166">
    <property type="entry name" value="ENOYL_COA_HYDRATASE"/>
    <property type="match status" value="1"/>
</dbReference>
<organism evidence="2 3">
    <name type="scientific">Saccharopolyspora terrae</name>
    <dbReference type="NCBI Taxonomy" id="2530384"/>
    <lineage>
        <taxon>Bacteria</taxon>
        <taxon>Bacillati</taxon>
        <taxon>Actinomycetota</taxon>
        <taxon>Actinomycetes</taxon>
        <taxon>Pseudonocardiales</taxon>
        <taxon>Pseudonocardiaceae</taxon>
        <taxon>Saccharopolyspora</taxon>
    </lineage>
</organism>
<dbReference type="EMBL" id="SMKS01000099">
    <property type="protein sequence ID" value="TDC99383.1"/>
    <property type="molecule type" value="Genomic_DNA"/>
</dbReference>
<dbReference type="Proteomes" id="UP000295674">
    <property type="component" value="Unassembled WGS sequence"/>
</dbReference>
<name>A0A4R4VBW3_9PSEU</name>
<dbReference type="Gene3D" id="3.90.226.10">
    <property type="entry name" value="2-enoyl-CoA Hydratase, Chain A, domain 1"/>
    <property type="match status" value="1"/>
</dbReference>
<comment type="similarity">
    <text evidence="1">Belongs to the enoyl-CoA hydratase/isomerase family.</text>
</comment>
<accession>A0A4R4VBW3</accession>
<reference evidence="2 3" key="1">
    <citation type="submission" date="2019-03" db="EMBL/GenBank/DDBJ databases">
        <title>Draft genome sequences of novel Actinobacteria.</title>
        <authorList>
            <person name="Sahin N."/>
            <person name="Ay H."/>
            <person name="Saygin H."/>
        </authorList>
    </citation>
    <scope>NUCLEOTIDE SEQUENCE [LARGE SCALE GENOMIC DNA]</scope>
    <source>
        <strain evidence="2 3">16K309</strain>
    </source>
</reference>
<dbReference type="PANTHER" id="PTHR43459:SF1">
    <property type="entry name" value="EG:BACN32G11.4 PROTEIN"/>
    <property type="match status" value="1"/>
</dbReference>
<proteinExistence type="inferred from homology"/>
<dbReference type="InterPro" id="IPR001753">
    <property type="entry name" value="Enoyl-CoA_hydra/iso"/>
</dbReference>
<dbReference type="GO" id="GO:0016853">
    <property type="term" value="F:isomerase activity"/>
    <property type="evidence" value="ECO:0007669"/>
    <property type="project" value="UniProtKB-KW"/>
</dbReference>
<evidence type="ECO:0000256" key="1">
    <source>
        <dbReference type="RuleBase" id="RU003707"/>
    </source>
</evidence>
<evidence type="ECO:0000313" key="2">
    <source>
        <dbReference type="EMBL" id="TDC99383.1"/>
    </source>
</evidence>
<dbReference type="SUPFAM" id="SSF52096">
    <property type="entry name" value="ClpP/crotonase"/>
    <property type="match status" value="1"/>
</dbReference>